<feature type="domain" description="Ground-like" evidence="2">
    <location>
        <begin position="95"/>
        <end position="160"/>
    </location>
</feature>
<name>A0A9P1IHY3_9PELO</name>
<gene>
    <name evidence="3" type="ORF">CAMP_LOCUS7825</name>
</gene>
<reference evidence="3" key="1">
    <citation type="submission" date="2022-11" db="EMBL/GenBank/DDBJ databases">
        <authorList>
            <person name="Kikuchi T."/>
        </authorList>
    </citation>
    <scope>NUCLEOTIDE SEQUENCE</scope>
    <source>
        <strain evidence="3">PS1010</strain>
    </source>
</reference>
<keyword evidence="1" id="KW-0732">Signal</keyword>
<dbReference type="Proteomes" id="UP001152747">
    <property type="component" value="Unassembled WGS sequence"/>
</dbReference>
<comment type="caution">
    <text evidence="3">The sequence shown here is derived from an EMBL/GenBank/DDBJ whole genome shotgun (WGS) entry which is preliminary data.</text>
</comment>
<dbReference type="OrthoDB" id="5861501at2759"/>
<keyword evidence="4" id="KW-1185">Reference proteome</keyword>
<evidence type="ECO:0000313" key="4">
    <source>
        <dbReference type="Proteomes" id="UP001152747"/>
    </source>
</evidence>
<dbReference type="AlphaFoldDB" id="A0A9P1IHY3"/>
<proteinExistence type="predicted"/>
<organism evidence="3 4">
    <name type="scientific">Caenorhabditis angaria</name>
    <dbReference type="NCBI Taxonomy" id="860376"/>
    <lineage>
        <taxon>Eukaryota</taxon>
        <taxon>Metazoa</taxon>
        <taxon>Ecdysozoa</taxon>
        <taxon>Nematoda</taxon>
        <taxon>Chromadorea</taxon>
        <taxon>Rhabditida</taxon>
        <taxon>Rhabditina</taxon>
        <taxon>Rhabditomorpha</taxon>
        <taxon>Rhabditoidea</taxon>
        <taxon>Rhabditidae</taxon>
        <taxon>Peloderinae</taxon>
        <taxon>Caenorhabditis</taxon>
    </lineage>
</organism>
<evidence type="ECO:0000313" key="3">
    <source>
        <dbReference type="EMBL" id="CAI5445188.1"/>
    </source>
</evidence>
<dbReference type="InterPro" id="IPR007284">
    <property type="entry name" value="Ground-like_dom"/>
</dbReference>
<evidence type="ECO:0000259" key="2">
    <source>
        <dbReference type="Pfam" id="PF04155"/>
    </source>
</evidence>
<protein>
    <recommendedName>
        <fullName evidence="2">Ground-like domain-containing protein</fullName>
    </recommendedName>
</protein>
<dbReference type="EMBL" id="CANHGI010000003">
    <property type="protein sequence ID" value="CAI5445188.1"/>
    <property type="molecule type" value="Genomic_DNA"/>
</dbReference>
<dbReference type="Pfam" id="PF04155">
    <property type="entry name" value="Ground-like"/>
    <property type="match status" value="1"/>
</dbReference>
<sequence>MRSLLVFSLTISTISAFLFPMPSGGGGGCGCAPPPPPPMCAPPPPPCPPPPPPPCPPPCPPPPPPSCGCGRKKREVEGEAIHGNTDFLRIEENLECNSEELREILKEKMRDTSKTSIKSFKSSLGEDLFVVCSSGVMNYAAPSATKHCAIRNKTHFCQIFEL</sequence>
<accession>A0A9P1IHY3</accession>
<feature type="signal peptide" evidence="1">
    <location>
        <begin position="1"/>
        <end position="16"/>
    </location>
</feature>
<evidence type="ECO:0000256" key="1">
    <source>
        <dbReference type="SAM" id="SignalP"/>
    </source>
</evidence>
<dbReference type="PROSITE" id="PS51257">
    <property type="entry name" value="PROKAR_LIPOPROTEIN"/>
    <property type="match status" value="1"/>
</dbReference>
<feature type="chain" id="PRO_5040278680" description="Ground-like domain-containing protein" evidence="1">
    <location>
        <begin position="17"/>
        <end position="162"/>
    </location>
</feature>